<organism evidence="8 9">
    <name type="scientific">Halocaridina rubra</name>
    <name type="common">Hawaiian red shrimp</name>
    <dbReference type="NCBI Taxonomy" id="373956"/>
    <lineage>
        <taxon>Eukaryota</taxon>
        <taxon>Metazoa</taxon>
        <taxon>Ecdysozoa</taxon>
        <taxon>Arthropoda</taxon>
        <taxon>Crustacea</taxon>
        <taxon>Multicrustacea</taxon>
        <taxon>Malacostraca</taxon>
        <taxon>Eumalacostraca</taxon>
        <taxon>Eucarida</taxon>
        <taxon>Decapoda</taxon>
        <taxon>Pleocyemata</taxon>
        <taxon>Caridea</taxon>
        <taxon>Atyoidea</taxon>
        <taxon>Atyidae</taxon>
        <taxon>Halocaridina</taxon>
    </lineage>
</organism>
<sequence length="426" mass="47863">MADKQMYFNCGMNTHICPGKETQEASRTSLVGNGRVSGTMDESSYGFQSQNNIMDNSSSGMQEPTSPTAFQETDQQPNGNQWSHGMVLLLIELYRERRLEFGDPAKKKVNVWKKISQEMNSRGYETTGENCDKKFRSLKNRYKVIKDNNKSGRSKRKWEYYELLHQLLAQEPEEETPSYYGSFADMFPESGREVKSSVMPCKENTPTSRTRENMSEVVEVLGVGEIEVKPQLAHVTLLLSSQSSTFELCRASVDKRKPHVHQTLLKHKAQADDICETENIVRNDDGGSSEIEVQVTALLPTCNVVNAIDILKEKLGNSFTVFKIGYRHSCDSLSEARIKAGRKAAEEARIRATDMAAAVGSVLGPCIDMVEESCNCVATNHDKSESWNVDTALRQQETHEHTPVIICTTIRARFALLPYGVLKKKK</sequence>
<comment type="subcellular location">
    <subcellularLocation>
        <location evidence="2">Cytoplasm</location>
    </subcellularLocation>
    <subcellularLocation>
        <location evidence="1">Nucleus</location>
    </subcellularLocation>
</comment>
<dbReference type="Gene3D" id="1.10.10.60">
    <property type="entry name" value="Homeodomain-like"/>
    <property type="match status" value="1"/>
</dbReference>
<dbReference type="Gene3D" id="3.30.110.170">
    <property type="entry name" value="Protein of unknown function (DUF541), domain 1"/>
    <property type="match status" value="1"/>
</dbReference>
<evidence type="ECO:0000256" key="3">
    <source>
        <dbReference type="ARBA" id="ARBA00005509"/>
    </source>
</evidence>
<dbReference type="GO" id="GO:0043123">
    <property type="term" value="P:positive regulation of canonical NF-kappaB signal transduction"/>
    <property type="evidence" value="ECO:0007669"/>
    <property type="project" value="InterPro"/>
</dbReference>
<keyword evidence="9" id="KW-1185">Reference proteome</keyword>
<reference evidence="8 9" key="1">
    <citation type="submission" date="2023-11" db="EMBL/GenBank/DDBJ databases">
        <title>Halocaridina rubra genome assembly.</title>
        <authorList>
            <person name="Smith C."/>
        </authorList>
    </citation>
    <scope>NUCLEOTIDE SEQUENCE [LARGE SCALE GENOMIC DNA]</scope>
    <source>
        <strain evidence="8">EP-1</strain>
        <tissue evidence="8">Whole</tissue>
    </source>
</reference>
<keyword evidence="4" id="KW-0963">Cytoplasm</keyword>
<dbReference type="Proteomes" id="UP001381693">
    <property type="component" value="Unassembled WGS sequence"/>
</dbReference>
<dbReference type="InterPro" id="IPR007497">
    <property type="entry name" value="SIMPL/DUF541"/>
</dbReference>
<dbReference type="GO" id="GO:0005634">
    <property type="term" value="C:nucleus"/>
    <property type="evidence" value="ECO:0007669"/>
    <property type="project" value="UniProtKB-SubCell"/>
</dbReference>
<evidence type="ECO:0000313" key="9">
    <source>
        <dbReference type="Proteomes" id="UP001381693"/>
    </source>
</evidence>
<proteinExistence type="inferred from homology"/>
<feature type="compositionally biased region" description="Polar residues" evidence="6">
    <location>
        <begin position="40"/>
        <end position="81"/>
    </location>
</feature>
<keyword evidence="5" id="KW-0539">Nucleus</keyword>
<evidence type="ECO:0000256" key="1">
    <source>
        <dbReference type="ARBA" id="ARBA00004123"/>
    </source>
</evidence>
<evidence type="ECO:0000259" key="7">
    <source>
        <dbReference type="Pfam" id="PF13837"/>
    </source>
</evidence>
<evidence type="ECO:0000256" key="5">
    <source>
        <dbReference type="ARBA" id="ARBA00023242"/>
    </source>
</evidence>
<dbReference type="SMART" id="SM00595">
    <property type="entry name" value="MADF"/>
    <property type="match status" value="1"/>
</dbReference>
<dbReference type="AlphaFoldDB" id="A0AAN8WS04"/>
<dbReference type="PANTHER" id="PTHR18842">
    <property type="entry name" value="INTERLEUKIN-1 RECEPTOR-ASSOCIATED KINASE 1-BINDING PROTEIN 1"/>
    <property type="match status" value="1"/>
</dbReference>
<dbReference type="EMBL" id="JAXCGZ010015109">
    <property type="protein sequence ID" value="KAK7071266.1"/>
    <property type="molecule type" value="Genomic_DNA"/>
</dbReference>
<evidence type="ECO:0000256" key="6">
    <source>
        <dbReference type="SAM" id="MobiDB-lite"/>
    </source>
</evidence>
<dbReference type="InterPro" id="IPR044822">
    <property type="entry name" value="Myb_DNA-bind_4"/>
</dbReference>
<name>A0AAN8WS04_HALRR</name>
<dbReference type="InterPro" id="IPR030312">
    <property type="entry name" value="IRAK1BP1"/>
</dbReference>
<evidence type="ECO:0000256" key="4">
    <source>
        <dbReference type="ARBA" id="ARBA00022490"/>
    </source>
</evidence>
<comment type="similarity">
    <text evidence="3">Belongs to the IRAK1BP1 family.</text>
</comment>
<comment type="caution">
    <text evidence="8">The sequence shown here is derived from an EMBL/GenBank/DDBJ whole genome shotgun (WGS) entry which is preliminary data.</text>
</comment>
<protein>
    <recommendedName>
        <fullName evidence="7">Myb/SANT-like DNA-binding domain-containing protein</fullName>
    </recommendedName>
</protein>
<feature type="domain" description="Myb/SANT-like DNA-binding" evidence="7">
    <location>
        <begin position="80"/>
        <end position="167"/>
    </location>
</feature>
<dbReference type="GO" id="GO:0006955">
    <property type="term" value="P:immune response"/>
    <property type="evidence" value="ECO:0007669"/>
    <property type="project" value="InterPro"/>
</dbReference>
<accession>A0AAN8WS04</accession>
<dbReference type="GO" id="GO:0005737">
    <property type="term" value="C:cytoplasm"/>
    <property type="evidence" value="ECO:0007669"/>
    <property type="project" value="UniProtKB-SubCell"/>
</dbReference>
<feature type="region of interest" description="Disordered" evidence="6">
    <location>
        <begin position="32"/>
        <end position="81"/>
    </location>
</feature>
<dbReference type="PANTHER" id="PTHR18842:SF2">
    <property type="entry name" value="INTERLEUKIN-1 RECEPTOR-ASSOCIATED KINASE 1-BINDING PROTEIN 1"/>
    <property type="match status" value="1"/>
</dbReference>
<gene>
    <name evidence="8" type="ORF">SK128_016451</name>
</gene>
<dbReference type="Pfam" id="PF13837">
    <property type="entry name" value="Myb_DNA-bind_4"/>
    <property type="match status" value="1"/>
</dbReference>
<dbReference type="Pfam" id="PF04402">
    <property type="entry name" value="SIMPL"/>
    <property type="match status" value="1"/>
</dbReference>
<evidence type="ECO:0000256" key="2">
    <source>
        <dbReference type="ARBA" id="ARBA00004496"/>
    </source>
</evidence>
<evidence type="ECO:0000313" key="8">
    <source>
        <dbReference type="EMBL" id="KAK7071266.1"/>
    </source>
</evidence>
<dbReference type="Gene3D" id="3.30.70.2970">
    <property type="entry name" value="Protein of unknown function (DUF541), domain 2"/>
    <property type="match status" value="1"/>
</dbReference>